<evidence type="ECO:0000313" key="3">
    <source>
        <dbReference type="EMBL" id="NRF69139.1"/>
    </source>
</evidence>
<name>A0ABX2EKG4_9BURK</name>
<dbReference type="Proteomes" id="UP000737171">
    <property type="component" value="Unassembled WGS sequence"/>
</dbReference>
<dbReference type="PANTHER" id="PTHR15108">
    <property type="entry name" value="N-ACYLGLUCOSAMINE-2-EPIMERASE"/>
    <property type="match status" value="1"/>
</dbReference>
<proteinExistence type="inferred from homology"/>
<evidence type="ECO:0000256" key="1">
    <source>
        <dbReference type="ARBA" id="ARBA00008558"/>
    </source>
</evidence>
<dbReference type="EMBL" id="JABRWJ010000005">
    <property type="protein sequence ID" value="NRF69139.1"/>
    <property type="molecule type" value="Genomic_DNA"/>
</dbReference>
<dbReference type="Pfam" id="PF07221">
    <property type="entry name" value="GlcNAc_2-epim"/>
    <property type="match status" value="1"/>
</dbReference>
<keyword evidence="2" id="KW-0413">Isomerase</keyword>
<dbReference type="Gene3D" id="1.50.10.10">
    <property type="match status" value="1"/>
</dbReference>
<comment type="similarity">
    <text evidence="1">Belongs to the N-acylglucosamine 2-epimerase family.</text>
</comment>
<reference evidence="3 4" key="1">
    <citation type="submission" date="2020-05" db="EMBL/GenBank/DDBJ databases">
        <title>Aquincola sp. isolate from soil.</title>
        <authorList>
            <person name="Han J."/>
            <person name="Kim D.-U."/>
        </authorList>
    </citation>
    <scope>NUCLEOTIDE SEQUENCE [LARGE SCALE GENOMIC DNA]</scope>
    <source>
        <strain evidence="3 4">S2</strain>
    </source>
</reference>
<dbReference type="InterPro" id="IPR012341">
    <property type="entry name" value="6hp_glycosidase-like_sf"/>
</dbReference>
<sequence length="402" mass="45602">MPDFRSPEFLRSHVLQTMAFYDGRCLDASGGFFQAFRDDGSVYDPRTRHLVGSARFVITHAMAARAFADHARAGAWHEAAAHGLRFLDTAHRDPVQGGYHWLLDWDGRDATVRDATKHCYGLAFVLLAHAQALRIDVPGAADGLHATFELMERHFWEPDAQLYADEASADWQLSPYRGQNANMHACEAMLAAFDATGERHWLQRAGQIAEAVTLRLAQQADGLIWEHYDKHWRIDRDYHRDDPANLFRPWGFQTGHLTEWAKLLLTLEARAPDASTGLDRIGRAQRLFDAAWREGWDAEHGGLVYGFAEAPAGGYAVCDAHKYYWVQSESFAAAARLQAWQHYDRLWAHAWSHFVDHRYGAWYRILSSDNRKLSDQKSPPGKTDYHTIGACLDVLEAMGPTR</sequence>
<keyword evidence="4" id="KW-1185">Reference proteome</keyword>
<accession>A0ABX2EKG4</accession>
<evidence type="ECO:0000313" key="4">
    <source>
        <dbReference type="Proteomes" id="UP000737171"/>
    </source>
</evidence>
<protein>
    <submittedName>
        <fullName evidence="3">AGE family epimerase/isomerase</fullName>
    </submittedName>
</protein>
<organism evidence="3 4">
    <name type="scientific">Pseudaquabacterium terrae</name>
    <dbReference type="NCBI Taxonomy" id="2732868"/>
    <lineage>
        <taxon>Bacteria</taxon>
        <taxon>Pseudomonadati</taxon>
        <taxon>Pseudomonadota</taxon>
        <taxon>Betaproteobacteria</taxon>
        <taxon>Burkholderiales</taxon>
        <taxon>Sphaerotilaceae</taxon>
        <taxon>Pseudaquabacterium</taxon>
    </lineage>
</organism>
<comment type="caution">
    <text evidence="3">The sequence shown here is derived from an EMBL/GenBank/DDBJ whole genome shotgun (WGS) entry which is preliminary data.</text>
</comment>
<gene>
    <name evidence="3" type="ORF">HLB44_19265</name>
</gene>
<dbReference type="RefSeq" id="WP_173125486.1">
    <property type="nucleotide sequence ID" value="NZ_JABRWJ010000005.1"/>
</dbReference>
<dbReference type="SUPFAM" id="SSF48208">
    <property type="entry name" value="Six-hairpin glycosidases"/>
    <property type="match status" value="1"/>
</dbReference>
<evidence type="ECO:0000256" key="2">
    <source>
        <dbReference type="ARBA" id="ARBA00023235"/>
    </source>
</evidence>
<dbReference type="InterPro" id="IPR008928">
    <property type="entry name" value="6-hairpin_glycosidase_sf"/>
</dbReference>
<dbReference type="InterPro" id="IPR010819">
    <property type="entry name" value="AGE/CE"/>
</dbReference>